<gene>
    <name evidence="2" type="ordered locus">LILAB_15090</name>
</gene>
<protein>
    <submittedName>
        <fullName evidence="2">Uncharacterized protein</fullName>
    </submittedName>
</protein>
<organism evidence="2 3">
    <name type="scientific">Myxococcus fulvus (strain ATCC BAA-855 / HW-1)</name>
    <dbReference type="NCBI Taxonomy" id="483219"/>
    <lineage>
        <taxon>Bacteria</taxon>
        <taxon>Pseudomonadati</taxon>
        <taxon>Myxococcota</taxon>
        <taxon>Myxococcia</taxon>
        <taxon>Myxococcales</taxon>
        <taxon>Cystobacterineae</taxon>
        <taxon>Myxococcaceae</taxon>
        <taxon>Myxococcus</taxon>
    </lineage>
</organism>
<reference evidence="2 3" key="1">
    <citation type="journal article" date="2011" name="J. Bacteriol.">
        <title>Genome sequence of the halotolerant marine bacterium Myxococcus fulvus HW-1.</title>
        <authorList>
            <person name="Li Z.F."/>
            <person name="Li X."/>
            <person name="Liu H."/>
            <person name="Liu X."/>
            <person name="Han K."/>
            <person name="Wu Z.H."/>
            <person name="Hu W."/>
            <person name="Li F.F."/>
            <person name="Li Y.Z."/>
        </authorList>
    </citation>
    <scope>NUCLEOTIDE SEQUENCE [LARGE SCALE GENOMIC DNA]</scope>
    <source>
        <strain evidence="3">ATCC BAA-855 / HW-1</strain>
    </source>
</reference>
<dbReference type="Proteomes" id="UP000000488">
    <property type="component" value="Chromosome"/>
</dbReference>
<name>F8CFV4_MYXFH</name>
<accession>F8CFV4</accession>
<dbReference type="EMBL" id="CP002830">
    <property type="protein sequence ID" value="AEI64923.1"/>
    <property type="molecule type" value="Genomic_DNA"/>
</dbReference>
<dbReference type="AlphaFoldDB" id="F8CFV4"/>
<evidence type="ECO:0000256" key="1">
    <source>
        <dbReference type="SAM" id="MobiDB-lite"/>
    </source>
</evidence>
<feature type="region of interest" description="Disordered" evidence="1">
    <location>
        <begin position="102"/>
        <end position="125"/>
    </location>
</feature>
<dbReference type="HOGENOM" id="CLU_1990238_0_0_7"/>
<dbReference type="STRING" id="483219.LILAB_15090"/>
<evidence type="ECO:0000313" key="3">
    <source>
        <dbReference type="Proteomes" id="UP000000488"/>
    </source>
</evidence>
<evidence type="ECO:0000313" key="2">
    <source>
        <dbReference type="EMBL" id="AEI64923.1"/>
    </source>
</evidence>
<sequence>MGPLGVLGQTVAPAHPGPPPRLVRGCHAHQRESASGAFTRGRTAGFRWPRHRAQQLPVSCLRAGPDAALQLAAVYRQGVAGLVNGRAPHVRHQPIAGMLATQLNGSRHTQAGPAPHPSVEERRPA</sequence>
<dbReference type="KEGG" id="mfu:LILAB_15090"/>
<proteinExistence type="predicted"/>